<evidence type="ECO:0000313" key="1">
    <source>
        <dbReference type="EMBL" id="XCM34547.1"/>
    </source>
</evidence>
<protein>
    <submittedName>
        <fullName evidence="1">DUF1822 family protein</fullName>
    </submittedName>
</protein>
<dbReference type="Pfam" id="PF08852">
    <property type="entry name" value="DUF1822"/>
    <property type="match status" value="1"/>
</dbReference>
<proteinExistence type="predicted"/>
<sequence>MDTTKTNFLTMALSKENHEIARKFSGQQDTVEKGKQVYLNTLAVLGVRSFLDWLGIETDLNAGDSWHPVVRCFNDVADLVIPNLGKIECRPVLPGETVISLPSEVTENRIAYIGVQFQEQLNEVQLLGFYPTTDPQTPLETIEITSLQPIETLIDYLDRLESALDFFQSNDPVAAKVKQRLNDESFSEIVTQLERIYRTYKKYERRYAGGEFLASYLTVGGLAFRGGTVAAKEYFDESQQNELQDLAEELLEKLAELWGGDESEETVNIEPIVAPLSQDLATVIGVINLSQWLQNIESAFESAFESNWQTLESFLSELQGNLIFRFATTPRSSRTDAENPTLSVSKVSKITLGDYPVALIVNCQQKSDDKRDILVRLYPRNEAQNYLPPATQLIILDENGEVFLEAESRNADNWIQLDFRGVPGEQFSVKVALGDANIVENFVI</sequence>
<dbReference type="AlphaFoldDB" id="A0AAU8J615"/>
<gene>
    <name evidence="1" type="ORF">ABWT76_003153</name>
</gene>
<organism evidence="1">
    <name type="scientific">Planktothricoides raciborskii GIHE-MW2</name>
    <dbReference type="NCBI Taxonomy" id="2792601"/>
    <lineage>
        <taxon>Bacteria</taxon>
        <taxon>Bacillati</taxon>
        <taxon>Cyanobacteriota</taxon>
        <taxon>Cyanophyceae</taxon>
        <taxon>Oscillatoriophycideae</taxon>
        <taxon>Oscillatoriales</taxon>
        <taxon>Oscillatoriaceae</taxon>
        <taxon>Planktothricoides</taxon>
    </lineage>
</organism>
<dbReference type="EMBL" id="CP159837">
    <property type="protein sequence ID" value="XCM34547.1"/>
    <property type="molecule type" value="Genomic_DNA"/>
</dbReference>
<dbReference type="RefSeq" id="WP_354634606.1">
    <property type="nucleotide sequence ID" value="NZ_CP159837.1"/>
</dbReference>
<reference evidence="1" key="1">
    <citation type="submission" date="2024-07" db="EMBL/GenBank/DDBJ databases">
        <authorList>
            <person name="Kim Y.J."/>
            <person name="Jeong J.Y."/>
        </authorList>
    </citation>
    <scope>NUCLEOTIDE SEQUENCE</scope>
    <source>
        <strain evidence="1">GIHE-MW2</strain>
    </source>
</reference>
<dbReference type="InterPro" id="IPR014951">
    <property type="entry name" value="DUF1822"/>
</dbReference>
<name>A0AAU8J615_9CYAN</name>
<accession>A0AAU8J615</accession>